<gene>
    <name evidence="2" type="ORF">Ljor_2246</name>
</gene>
<feature type="region of interest" description="Disordered" evidence="1">
    <location>
        <begin position="1"/>
        <end position="20"/>
    </location>
</feature>
<comment type="caution">
    <text evidence="2">The sequence shown here is derived from an EMBL/GenBank/DDBJ whole genome shotgun (WGS) entry which is preliminary data.</text>
</comment>
<dbReference type="RefSeq" id="WP_064108362.1">
    <property type="nucleotide sequence ID" value="NZ_CAAAIC010000001.1"/>
</dbReference>
<organism evidence="2 3">
    <name type="scientific">Legionella jordanis</name>
    <dbReference type="NCBI Taxonomy" id="456"/>
    <lineage>
        <taxon>Bacteria</taxon>
        <taxon>Pseudomonadati</taxon>
        <taxon>Pseudomonadota</taxon>
        <taxon>Gammaproteobacteria</taxon>
        <taxon>Legionellales</taxon>
        <taxon>Legionellaceae</taxon>
        <taxon>Legionella</taxon>
    </lineage>
</organism>
<dbReference type="EMBL" id="LNYJ01000011">
    <property type="protein sequence ID" value="KTD17940.1"/>
    <property type="molecule type" value="Genomic_DNA"/>
</dbReference>
<accession>A0A0W0VCT8</accession>
<protein>
    <submittedName>
        <fullName evidence="2">Uncharacterized protein</fullName>
    </submittedName>
</protein>
<evidence type="ECO:0000313" key="2">
    <source>
        <dbReference type="EMBL" id="KTD17940.1"/>
    </source>
</evidence>
<keyword evidence="3" id="KW-1185">Reference proteome</keyword>
<dbReference type="Proteomes" id="UP000055035">
    <property type="component" value="Unassembled WGS sequence"/>
</dbReference>
<evidence type="ECO:0000313" key="3">
    <source>
        <dbReference type="Proteomes" id="UP000055035"/>
    </source>
</evidence>
<sequence>MSKRIYDSKPSKNSGSIREGLKESISDSSVHFSFKYLDINNQKFSINGKKSKYFEKMLERLKGICLMTQKEIINNRSKSLRAHQINWSDTTEPRGFSQLNQQLQQILPYQFEISANEHGRVHGFFIDNIFFIVWFDPDHKLYN</sequence>
<proteinExistence type="predicted"/>
<reference evidence="2 3" key="1">
    <citation type="submission" date="2015-11" db="EMBL/GenBank/DDBJ databases">
        <title>Genomic analysis of 38 Legionella species identifies large and diverse effector repertoires.</title>
        <authorList>
            <person name="Burstein D."/>
            <person name="Amaro F."/>
            <person name="Zusman T."/>
            <person name="Lifshitz Z."/>
            <person name="Cohen O."/>
            <person name="Gilbert J.A."/>
            <person name="Pupko T."/>
            <person name="Shuman H.A."/>
            <person name="Segal G."/>
        </authorList>
    </citation>
    <scope>NUCLEOTIDE SEQUENCE [LARGE SCALE GENOMIC DNA]</scope>
    <source>
        <strain evidence="2 3">BL-540</strain>
    </source>
</reference>
<dbReference type="PATRIC" id="fig|456.5.peg.2419"/>
<evidence type="ECO:0000256" key="1">
    <source>
        <dbReference type="SAM" id="MobiDB-lite"/>
    </source>
</evidence>
<dbReference type="AlphaFoldDB" id="A0A0W0VCT8"/>
<feature type="compositionally biased region" description="Basic and acidic residues" evidence="1">
    <location>
        <begin position="1"/>
        <end position="10"/>
    </location>
</feature>
<name>A0A0W0VCT8_9GAMM</name>